<feature type="compositionally biased region" description="Polar residues" evidence="1">
    <location>
        <begin position="22"/>
        <end position="33"/>
    </location>
</feature>
<evidence type="ECO:0000256" key="1">
    <source>
        <dbReference type="SAM" id="MobiDB-lite"/>
    </source>
</evidence>
<evidence type="ECO:0000313" key="3">
    <source>
        <dbReference type="EMBL" id="QFU18039.1"/>
    </source>
</evidence>
<sequence length="246" mass="26934">MEGRLEGPEMEQRGFEPWQAPELTTTRQATSIQSPAAAAAGSTGAAASPTTPMVKRAVVLSSTTPAPADATPIEIAAAPVSRIDRNGMGTTAIARTDEERPRYADLIDPDNLSKEQRCLAEAVYFEARSESEEGQAAVAQVVLNRVKSGLYPSSICGVVYQNRHRHLACQFTFACEGRALRITEPESWDRAKRIASAVLEGRTYLADVGGATHYHASYVRPYWAKRLKKMDVIGRHIFYKLRPGQT</sequence>
<dbReference type="InterPro" id="IPR011105">
    <property type="entry name" value="Cell_wall_hydrolase_SleB"/>
</dbReference>
<dbReference type="GO" id="GO:0016787">
    <property type="term" value="F:hydrolase activity"/>
    <property type="evidence" value="ECO:0007669"/>
    <property type="project" value="InterPro"/>
</dbReference>
<accession>A0A5P9K0F8</accession>
<feature type="region of interest" description="Disordered" evidence="1">
    <location>
        <begin position="1"/>
        <end position="49"/>
    </location>
</feature>
<dbReference type="Proteomes" id="UP000325614">
    <property type="component" value="Chromosome"/>
</dbReference>
<feature type="compositionally biased region" description="Low complexity" evidence="1">
    <location>
        <begin position="34"/>
        <end position="49"/>
    </location>
</feature>
<dbReference type="AlphaFoldDB" id="A0A5P9K0F8"/>
<keyword evidence="4" id="KW-1185">Reference proteome</keyword>
<dbReference type="InterPro" id="IPR042047">
    <property type="entry name" value="SleB_dom1"/>
</dbReference>
<reference evidence="3 4" key="1">
    <citation type="submission" date="2019-10" db="EMBL/GenBank/DDBJ databases">
        <title>Isolation, Identification of Microvirga thermotolerans HR1, a novel thermophilic bacterium and Comparative Genomics of the genus Microvirga.</title>
        <authorList>
            <person name="Li J."/>
            <person name="Zhang W."/>
            <person name="Lin M."/>
            <person name="Wang J."/>
        </authorList>
    </citation>
    <scope>NUCLEOTIDE SEQUENCE [LARGE SCALE GENOMIC DNA]</scope>
    <source>
        <strain evidence="3 4">HR1</strain>
    </source>
</reference>
<organism evidence="3 4">
    <name type="scientific">Microvirga thermotolerans</name>
    <dbReference type="NCBI Taxonomy" id="2651334"/>
    <lineage>
        <taxon>Bacteria</taxon>
        <taxon>Pseudomonadati</taxon>
        <taxon>Pseudomonadota</taxon>
        <taxon>Alphaproteobacteria</taxon>
        <taxon>Hyphomicrobiales</taxon>
        <taxon>Methylobacteriaceae</taxon>
        <taxon>Microvirga</taxon>
    </lineage>
</organism>
<dbReference type="Gene3D" id="1.10.10.2520">
    <property type="entry name" value="Cell wall hydrolase SleB, domain 1"/>
    <property type="match status" value="1"/>
</dbReference>
<dbReference type="EMBL" id="CP045423">
    <property type="protein sequence ID" value="QFU18039.1"/>
    <property type="molecule type" value="Genomic_DNA"/>
</dbReference>
<dbReference type="KEGG" id="mico:GDR74_06210"/>
<feature type="domain" description="Cell wall hydrolase SleB" evidence="2">
    <location>
        <begin position="129"/>
        <end position="239"/>
    </location>
</feature>
<gene>
    <name evidence="3" type="ORF">GDR74_06210</name>
</gene>
<protein>
    <recommendedName>
        <fullName evidence="2">Cell wall hydrolase SleB domain-containing protein</fullName>
    </recommendedName>
</protein>
<name>A0A5P9K0F8_9HYPH</name>
<evidence type="ECO:0000259" key="2">
    <source>
        <dbReference type="Pfam" id="PF07486"/>
    </source>
</evidence>
<dbReference type="Pfam" id="PF07486">
    <property type="entry name" value="Hydrolase_2"/>
    <property type="match status" value="1"/>
</dbReference>
<proteinExistence type="predicted"/>
<evidence type="ECO:0000313" key="4">
    <source>
        <dbReference type="Proteomes" id="UP000325614"/>
    </source>
</evidence>
<feature type="compositionally biased region" description="Basic and acidic residues" evidence="1">
    <location>
        <begin position="1"/>
        <end position="14"/>
    </location>
</feature>